<feature type="coiled-coil region" evidence="1">
    <location>
        <begin position="32"/>
        <end position="60"/>
    </location>
</feature>
<proteinExistence type="predicted"/>
<gene>
    <name evidence="2" type="ORF">K9W45_00060</name>
</gene>
<name>A0A9Y1BL54_9ARCH</name>
<sequence length="76" mass="9236">MARCPDCGGEVKYKAPFMVCMDCGLSFRRDEFEKMEKKIKQELKTAVGLSEEEKEREDREKKRSYYRWLMKREEED</sequence>
<dbReference type="Proteomes" id="UP001201020">
    <property type="component" value="Chromosome"/>
</dbReference>
<evidence type="ECO:0000256" key="1">
    <source>
        <dbReference type="SAM" id="Coils"/>
    </source>
</evidence>
<dbReference type="EMBL" id="CP084166">
    <property type="protein sequence ID" value="UJG40866.1"/>
    <property type="molecule type" value="Genomic_DNA"/>
</dbReference>
<organism evidence="2">
    <name type="scientific">Candidatus Heimdallarchaeum aukensis</name>
    <dbReference type="NCBI Taxonomy" id="2876573"/>
    <lineage>
        <taxon>Archaea</taxon>
        <taxon>Promethearchaeati</taxon>
        <taxon>Candidatus Heimdallarchaeota</taxon>
        <taxon>Candidatus Heimdallarchaeia (ex Rinke et al. 2021) (nom. nud.)</taxon>
        <taxon>Candidatus Heimdallarchaeales</taxon>
        <taxon>Candidatus Heimdallarchaeaceae</taxon>
        <taxon>Candidatus Heimdallarchaeum</taxon>
    </lineage>
</organism>
<accession>A0A9Y1BL54</accession>
<reference evidence="2" key="1">
    <citation type="journal article" date="2022" name="Nat. Microbiol.">
        <title>Unique mobile elements and scalable gene flow at the prokaryote-eukaryote boundary revealed by circularized Asgard archaea genomes.</title>
        <authorList>
            <person name="Wu F."/>
            <person name="Speth D.R."/>
            <person name="Philosof A."/>
            <person name="Cremiere A."/>
            <person name="Narayanan A."/>
            <person name="Barco R.A."/>
            <person name="Connon S.A."/>
            <person name="Amend J.P."/>
            <person name="Antoshechkin I.A."/>
            <person name="Orphan V.J."/>
        </authorList>
    </citation>
    <scope>NUCLEOTIDE SEQUENCE</scope>
    <source>
        <strain evidence="2">PM71</strain>
    </source>
</reference>
<evidence type="ECO:0008006" key="3">
    <source>
        <dbReference type="Google" id="ProtNLM"/>
    </source>
</evidence>
<evidence type="ECO:0000313" key="2">
    <source>
        <dbReference type="EMBL" id="UJG40866.1"/>
    </source>
</evidence>
<dbReference type="AlphaFoldDB" id="A0A9Y1BL54"/>
<keyword evidence="1" id="KW-0175">Coiled coil</keyword>
<protein>
    <recommendedName>
        <fullName evidence="3">TFIIB-type domain-containing protein</fullName>
    </recommendedName>
</protein>